<dbReference type="InterPro" id="IPR002698">
    <property type="entry name" value="FTHF_cligase"/>
</dbReference>
<sequence>MQPNQVNCRWPLALLPLFGTNGRGEIASPFLGAPLPPERSNPVGDLVEAGGACVHLPELHEYHRRLIVAKKDDIRKLKQAARKEKLLWRKSLSPEEAREKSRCIAAALRILPEYAAAKSVLFYVSAKANEVDTHALIQEALEKGVRVLVPATDFDNHVLKIAEILAMQELVPGRFGLLEPAPDQLRIRTAEDADVIIVPGVAFDRKCRRVGFGGGYYDRLLSGRRSPAVALAYEGQLMERAPVDAHDVPVDLLVTERAVYRAEKSRG</sequence>
<dbReference type="PANTHER" id="PTHR23407:SF1">
    <property type="entry name" value="5-FORMYLTETRAHYDROFOLATE CYCLO-LIGASE"/>
    <property type="match status" value="1"/>
</dbReference>
<dbReference type="GO" id="GO:0005524">
    <property type="term" value="F:ATP binding"/>
    <property type="evidence" value="ECO:0007669"/>
    <property type="project" value="UniProtKB-KW"/>
</dbReference>
<gene>
    <name evidence="5" type="ORF">C4520_01665</name>
</gene>
<comment type="similarity">
    <text evidence="1 4">Belongs to the 5-formyltetrahydrofolate cyclo-ligase family.</text>
</comment>
<dbReference type="Pfam" id="PF01812">
    <property type="entry name" value="5-FTHF_cyc-lig"/>
    <property type="match status" value="1"/>
</dbReference>
<protein>
    <recommendedName>
        <fullName evidence="4">5-formyltetrahydrofolate cyclo-ligase</fullName>
        <ecNumber evidence="4">6.3.3.2</ecNumber>
    </recommendedName>
</protein>
<dbReference type="AlphaFoldDB" id="A0A3A4P5X9"/>
<evidence type="ECO:0000313" key="5">
    <source>
        <dbReference type="EMBL" id="RJP25886.1"/>
    </source>
</evidence>
<dbReference type="GO" id="GO:0046872">
    <property type="term" value="F:metal ion binding"/>
    <property type="evidence" value="ECO:0007669"/>
    <property type="project" value="UniProtKB-KW"/>
</dbReference>
<dbReference type="SUPFAM" id="SSF100950">
    <property type="entry name" value="NagB/RpiA/CoA transferase-like"/>
    <property type="match status" value="1"/>
</dbReference>
<proteinExistence type="inferred from homology"/>
<reference evidence="5 6" key="1">
    <citation type="journal article" date="2017" name="ISME J.">
        <title>Energy and carbon metabolisms in a deep terrestrial subsurface fluid microbial community.</title>
        <authorList>
            <person name="Momper L."/>
            <person name="Jungbluth S.P."/>
            <person name="Lee M.D."/>
            <person name="Amend J.P."/>
        </authorList>
    </citation>
    <scope>NUCLEOTIDE SEQUENCE [LARGE SCALE GENOMIC DNA]</scope>
    <source>
        <strain evidence="5">SURF_5</strain>
    </source>
</reference>
<evidence type="ECO:0000256" key="4">
    <source>
        <dbReference type="RuleBase" id="RU361279"/>
    </source>
</evidence>
<dbReference type="PANTHER" id="PTHR23407">
    <property type="entry name" value="ATPASE INHIBITOR/5-FORMYLTETRAHYDROFOLATE CYCLO-LIGASE"/>
    <property type="match status" value="1"/>
</dbReference>
<evidence type="ECO:0000256" key="3">
    <source>
        <dbReference type="ARBA" id="ARBA00022840"/>
    </source>
</evidence>
<dbReference type="Gene3D" id="3.40.50.10420">
    <property type="entry name" value="NagB/RpiA/CoA transferase-like"/>
    <property type="match status" value="1"/>
</dbReference>
<dbReference type="Proteomes" id="UP000265882">
    <property type="component" value="Unassembled WGS sequence"/>
</dbReference>
<comment type="caution">
    <text evidence="5">The sequence shown here is derived from an EMBL/GenBank/DDBJ whole genome shotgun (WGS) entry which is preliminary data.</text>
</comment>
<dbReference type="GO" id="GO:0009396">
    <property type="term" value="P:folic acid-containing compound biosynthetic process"/>
    <property type="evidence" value="ECO:0007669"/>
    <property type="project" value="TreeGrafter"/>
</dbReference>
<evidence type="ECO:0000256" key="2">
    <source>
        <dbReference type="ARBA" id="ARBA00022741"/>
    </source>
</evidence>
<dbReference type="NCBIfam" id="TIGR02727">
    <property type="entry name" value="MTHFS_bact"/>
    <property type="match status" value="1"/>
</dbReference>
<organism evidence="5 6">
    <name type="scientific">Abyssobacteria bacterium (strain SURF_5)</name>
    <dbReference type="NCBI Taxonomy" id="2093360"/>
    <lineage>
        <taxon>Bacteria</taxon>
        <taxon>Pseudomonadati</taxon>
        <taxon>Candidatus Hydrogenedentota</taxon>
        <taxon>Candidatus Abyssobacteria</taxon>
    </lineage>
</organism>
<dbReference type="EMBL" id="QZKU01000017">
    <property type="protein sequence ID" value="RJP25886.1"/>
    <property type="molecule type" value="Genomic_DNA"/>
</dbReference>
<keyword evidence="4" id="KW-0479">Metal-binding</keyword>
<evidence type="ECO:0000256" key="1">
    <source>
        <dbReference type="ARBA" id="ARBA00010638"/>
    </source>
</evidence>
<name>A0A3A4P5X9_ABYX5</name>
<keyword evidence="3 4" id="KW-0067">ATP-binding</keyword>
<keyword evidence="4" id="KW-0460">Magnesium</keyword>
<dbReference type="EC" id="6.3.3.2" evidence="4"/>
<keyword evidence="5" id="KW-0436">Ligase</keyword>
<keyword evidence="2 4" id="KW-0547">Nucleotide-binding</keyword>
<evidence type="ECO:0000313" key="6">
    <source>
        <dbReference type="Proteomes" id="UP000265882"/>
    </source>
</evidence>
<comment type="catalytic activity">
    <reaction evidence="4">
        <text>(6S)-5-formyl-5,6,7,8-tetrahydrofolate + ATP = (6R)-5,10-methenyltetrahydrofolate + ADP + phosphate</text>
        <dbReference type="Rhea" id="RHEA:10488"/>
        <dbReference type="ChEBI" id="CHEBI:30616"/>
        <dbReference type="ChEBI" id="CHEBI:43474"/>
        <dbReference type="ChEBI" id="CHEBI:57455"/>
        <dbReference type="ChEBI" id="CHEBI:57457"/>
        <dbReference type="ChEBI" id="CHEBI:456216"/>
        <dbReference type="EC" id="6.3.3.2"/>
    </reaction>
</comment>
<dbReference type="InterPro" id="IPR037171">
    <property type="entry name" value="NagB/RpiA_transferase-like"/>
</dbReference>
<dbReference type="GO" id="GO:0030272">
    <property type="term" value="F:5-formyltetrahydrofolate cyclo-ligase activity"/>
    <property type="evidence" value="ECO:0007669"/>
    <property type="project" value="UniProtKB-EC"/>
</dbReference>
<comment type="cofactor">
    <cofactor evidence="4">
        <name>Mg(2+)</name>
        <dbReference type="ChEBI" id="CHEBI:18420"/>
    </cofactor>
</comment>
<dbReference type="InterPro" id="IPR024185">
    <property type="entry name" value="FTHF_cligase-like_sf"/>
</dbReference>
<dbReference type="GO" id="GO:0035999">
    <property type="term" value="P:tetrahydrofolate interconversion"/>
    <property type="evidence" value="ECO:0007669"/>
    <property type="project" value="TreeGrafter"/>
</dbReference>
<accession>A0A3A4P5X9</accession>